<dbReference type="EMBL" id="FR981822">
    <property type="protein sequence ID" value="CDR19001.1"/>
    <property type="molecule type" value="Genomic_DNA"/>
</dbReference>
<dbReference type="STRING" id="8022.A0A061AFQ3"/>
<gene>
    <name evidence="1" type="ORF">GSONMT00003177001</name>
</gene>
<proteinExistence type="predicted"/>
<reference evidence="1" key="2">
    <citation type="submission" date="2014-03" db="EMBL/GenBank/DDBJ databases">
        <authorList>
            <person name="Genoscope - CEA"/>
        </authorList>
    </citation>
    <scope>NUCLEOTIDE SEQUENCE</scope>
</reference>
<protein>
    <submittedName>
        <fullName evidence="1">Uncharacterized protein</fullName>
    </submittedName>
</protein>
<reference evidence="1" key="1">
    <citation type="journal article" date="2014" name="Nat. Commun.">
        <title>The rainbow trout genome provides novel insights into evolution after whole-genome duplication in vertebrates.</title>
        <authorList>
            <person name="Berthelot C."/>
            <person name="Brunet F."/>
            <person name="Chalopin D."/>
            <person name="Juanchich A."/>
            <person name="Bernard M."/>
            <person name="Noel B."/>
            <person name="Bento P."/>
            <person name="Da Silva C."/>
            <person name="Labadie K."/>
            <person name="Alberti A."/>
            <person name="Aury J.M."/>
            <person name="Louis A."/>
            <person name="Dehais P."/>
            <person name="Bardou P."/>
            <person name="Montfort J."/>
            <person name="Klopp C."/>
            <person name="Cabau C."/>
            <person name="Gaspin C."/>
            <person name="Thorgaard G.H."/>
            <person name="Boussaha M."/>
            <person name="Quillet E."/>
            <person name="Guyomard R."/>
            <person name="Galiana D."/>
            <person name="Bobe J."/>
            <person name="Volff J.N."/>
            <person name="Genet C."/>
            <person name="Wincker P."/>
            <person name="Jaillon O."/>
            <person name="Roest Crollius H."/>
            <person name="Guiguen Y."/>
        </authorList>
    </citation>
    <scope>NUCLEOTIDE SEQUENCE [LARGE SCALE GENOMIC DNA]</scope>
</reference>
<organism evidence="1 2">
    <name type="scientific">Oncorhynchus mykiss</name>
    <name type="common">Rainbow trout</name>
    <name type="synonym">Salmo gairdneri</name>
    <dbReference type="NCBI Taxonomy" id="8022"/>
    <lineage>
        <taxon>Eukaryota</taxon>
        <taxon>Metazoa</taxon>
        <taxon>Chordata</taxon>
        <taxon>Craniata</taxon>
        <taxon>Vertebrata</taxon>
        <taxon>Euteleostomi</taxon>
        <taxon>Actinopterygii</taxon>
        <taxon>Neopterygii</taxon>
        <taxon>Teleostei</taxon>
        <taxon>Protacanthopterygii</taxon>
        <taxon>Salmoniformes</taxon>
        <taxon>Salmonidae</taxon>
        <taxon>Salmoninae</taxon>
        <taxon>Oncorhynchus</taxon>
    </lineage>
</organism>
<sequence length="65" mass="7242">MEGCFCPEGTILFNTFSDTCVRDCGCTGPDGKPKQVIMWMYITMNLSEEMVQQLTSHYGPQKGSV</sequence>
<dbReference type="Proteomes" id="UP000193380">
    <property type="component" value="Unassembled WGS sequence"/>
</dbReference>
<evidence type="ECO:0000313" key="2">
    <source>
        <dbReference type="Proteomes" id="UP000193380"/>
    </source>
</evidence>
<dbReference type="PaxDb" id="8022-A0A061AFQ3"/>
<evidence type="ECO:0000313" key="1">
    <source>
        <dbReference type="EMBL" id="CDR19001.1"/>
    </source>
</evidence>
<accession>A0A061AFQ3</accession>
<dbReference type="AlphaFoldDB" id="A0A061AFQ3"/>
<name>A0A061AFQ3_ONCMY</name>